<comment type="caution">
    <text evidence="2">The sequence shown here is derived from an EMBL/GenBank/DDBJ whole genome shotgun (WGS) entry which is preliminary data.</text>
</comment>
<organism evidence="2 3">
    <name type="scientific">Isoptericola chiayiensis</name>
    <dbReference type="NCBI Taxonomy" id="579446"/>
    <lineage>
        <taxon>Bacteria</taxon>
        <taxon>Bacillati</taxon>
        <taxon>Actinomycetota</taxon>
        <taxon>Actinomycetes</taxon>
        <taxon>Micrococcales</taxon>
        <taxon>Promicromonosporaceae</taxon>
        <taxon>Isoptericola</taxon>
    </lineage>
</organism>
<evidence type="ECO:0000313" key="2">
    <source>
        <dbReference type="EMBL" id="GAA4728225.1"/>
    </source>
</evidence>
<dbReference type="RefSeq" id="WP_172149933.1">
    <property type="nucleotide sequence ID" value="NZ_BAABID010000008.1"/>
</dbReference>
<keyword evidence="3" id="KW-1185">Reference proteome</keyword>
<accession>A0ABP8YIY3</accession>
<feature type="signal peptide" evidence="1">
    <location>
        <begin position="1"/>
        <end position="27"/>
    </location>
</feature>
<evidence type="ECO:0000313" key="3">
    <source>
        <dbReference type="Proteomes" id="UP001500956"/>
    </source>
</evidence>
<evidence type="ECO:0000256" key="1">
    <source>
        <dbReference type="SAM" id="SignalP"/>
    </source>
</evidence>
<reference evidence="3" key="1">
    <citation type="journal article" date="2019" name="Int. J. Syst. Evol. Microbiol.">
        <title>The Global Catalogue of Microorganisms (GCM) 10K type strain sequencing project: providing services to taxonomists for standard genome sequencing and annotation.</title>
        <authorList>
            <consortium name="The Broad Institute Genomics Platform"/>
            <consortium name="The Broad Institute Genome Sequencing Center for Infectious Disease"/>
            <person name="Wu L."/>
            <person name="Ma J."/>
        </authorList>
    </citation>
    <scope>NUCLEOTIDE SEQUENCE [LARGE SCALE GENOMIC DNA]</scope>
    <source>
        <strain evidence="3">JCM 18063</strain>
    </source>
</reference>
<proteinExistence type="predicted"/>
<evidence type="ECO:0008006" key="4">
    <source>
        <dbReference type="Google" id="ProtNLM"/>
    </source>
</evidence>
<protein>
    <recommendedName>
        <fullName evidence="4">Secreted protein</fullName>
    </recommendedName>
</protein>
<sequence>MKRRFLRRTAAGTVLALSALGAGSAAAATPATSSASTSVVQVAPSSTLAAPTARVTRAVTSRPARDEELTDVLQTLVDDGALSSEERDAIAADVARAAQSSGDDGTAPADADERLFDLDAAARVIGTDAASLAAALSQDGATLADVAQEHGVTVGALVTGLTAAAAEHLDVAAAQGLIEEREAEERRAALSAVIADAVQAEYPDPVRGSTADTV</sequence>
<dbReference type="Proteomes" id="UP001500956">
    <property type="component" value="Unassembled WGS sequence"/>
</dbReference>
<dbReference type="EMBL" id="BAABID010000008">
    <property type="protein sequence ID" value="GAA4728225.1"/>
    <property type="molecule type" value="Genomic_DNA"/>
</dbReference>
<name>A0ABP8YIY3_9MICO</name>
<gene>
    <name evidence="2" type="ORF">GCM10023216_19390</name>
</gene>
<feature type="chain" id="PRO_5046970565" description="Secreted protein" evidence="1">
    <location>
        <begin position="28"/>
        <end position="214"/>
    </location>
</feature>
<keyword evidence="1" id="KW-0732">Signal</keyword>